<sequence length="322" mass="34327">MKRRRFGLCLVALSMLAAAASAAAADYPERMVKLIVSLPPGSGADTTARFIAKHLTEKFGQPFVVENKPGANSFIAAKAVAEAAPDGYTVFVASNSPMVTNAAVFKSLPYDPIKDFAPVARIARFPMVLAVPANSPYMTLDSLVAAVRSAPGKLNYASGTPTYQVALELFHEGRGIRATPIPYKGTSLAISDLAAGTVDYSMAEVSAVMPLIRAGKVRALAVTSTERLKDLPQVPTIAESGSKGYESYAWTGMFAPAKVPEKIVSRLSQAVREILMTEEGARFMDSLGGSTFPGGPQQLRDFQLSEIDKTKRIVKVAGIHQE</sequence>
<dbReference type="RefSeq" id="WP_078200841.1">
    <property type="nucleotide sequence ID" value="NZ_CP017758.1"/>
</dbReference>
<evidence type="ECO:0000313" key="4">
    <source>
        <dbReference type="Proteomes" id="UP000189627"/>
    </source>
</evidence>
<dbReference type="PANTHER" id="PTHR42928:SF5">
    <property type="entry name" value="BLR1237 PROTEIN"/>
    <property type="match status" value="1"/>
</dbReference>
<dbReference type="Pfam" id="PF03401">
    <property type="entry name" value="TctC"/>
    <property type="match status" value="1"/>
</dbReference>
<feature type="chain" id="PRO_5013341604" evidence="2">
    <location>
        <begin position="25"/>
        <end position="322"/>
    </location>
</feature>
<keyword evidence="2" id="KW-0732">Signal</keyword>
<dbReference type="AlphaFoldDB" id="A0A1U9V1B8"/>
<gene>
    <name evidence="3" type="ORF">BJN34_32445</name>
</gene>
<dbReference type="PANTHER" id="PTHR42928">
    <property type="entry name" value="TRICARBOXYLATE-BINDING PROTEIN"/>
    <property type="match status" value="1"/>
</dbReference>
<organism evidence="3 4">
    <name type="scientific">Cupriavidus necator</name>
    <name type="common">Alcaligenes eutrophus</name>
    <name type="synonym">Ralstonia eutropha</name>
    <dbReference type="NCBI Taxonomy" id="106590"/>
    <lineage>
        <taxon>Bacteria</taxon>
        <taxon>Pseudomonadati</taxon>
        <taxon>Pseudomonadota</taxon>
        <taxon>Betaproteobacteria</taxon>
        <taxon>Burkholderiales</taxon>
        <taxon>Burkholderiaceae</taxon>
        <taxon>Cupriavidus</taxon>
    </lineage>
</organism>
<dbReference type="Gene3D" id="3.40.190.10">
    <property type="entry name" value="Periplasmic binding protein-like II"/>
    <property type="match status" value="1"/>
</dbReference>
<proteinExistence type="inferred from homology"/>
<dbReference type="SUPFAM" id="SSF53850">
    <property type="entry name" value="Periplasmic binding protein-like II"/>
    <property type="match status" value="1"/>
</dbReference>
<dbReference type="Gene3D" id="3.40.190.150">
    <property type="entry name" value="Bordetella uptake gene, domain 1"/>
    <property type="match status" value="1"/>
</dbReference>
<comment type="similarity">
    <text evidence="1">Belongs to the UPF0065 (bug) family.</text>
</comment>
<evidence type="ECO:0000256" key="2">
    <source>
        <dbReference type="SAM" id="SignalP"/>
    </source>
</evidence>
<dbReference type="CDD" id="cd07012">
    <property type="entry name" value="PBP2_Bug_TTT"/>
    <property type="match status" value="1"/>
</dbReference>
<dbReference type="OrthoDB" id="8678477at2"/>
<evidence type="ECO:0000313" key="3">
    <source>
        <dbReference type="EMBL" id="AQV98589.1"/>
    </source>
</evidence>
<protein>
    <submittedName>
        <fullName evidence="3">ABC transporter substrate-binding protein</fullName>
    </submittedName>
</protein>
<evidence type="ECO:0000256" key="1">
    <source>
        <dbReference type="ARBA" id="ARBA00006987"/>
    </source>
</evidence>
<name>A0A1U9V1B8_CUPNE</name>
<reference evidence="4" key="1">
    <citation type="submission" date="2017-02" db="EMBL/GenBank/DDBJ databases">
        <title>Complete genome sequence of Cupriavidus necator strain NH9, a 3-chlorobenzoate degrader.</title>
        <authorList>
            <person name="Moriuchi R."/>
            <person name="Dohra H."/>
            <person name="Ogawa N."/>
        </authorList>
    </citation>
    <scope>NUCLEOTIDE SEQUENCE [LARGE SCALE GENOMIC DNA]</scope>
    <source>
        <strain evidence="4">NH9</strain>
    </source>
</reference>
<accession>A0A1U9V1B8</accession>
<dbReference type="PIRSF" id="PIRSF017082">
    <property type="entry name" value="YflP"/>
    <property type="match status" value="1"/>
</dbReference>
<dbReference type="EMBL" id="CP017758">
    <property type="protein sequence ID" value="AQV98589.1"/>
    <property type="molecule type" value="Genomic_DNA"/>
</dbReference>
<dbReference type="InterPro" id="IPR005064">
    <property type="entry name" value="BUG"/>
</dbReference>
<dbReference type="Proteomes" id="UP000189627">
    <property type="component" value="Chromosome 2"/>
</dbReference>
<dbReference type="InterPro" id="IPR042100">
    <property type="entry name" value="Bug_dom1"/>
</dbReference>
<dbReference type="KEGG" id="cuh:BJN34_32445"/>
<feature type="signal peptide" evidence="2">
    <location>
        <begin position="1"/>
        <end position="24"/>
    </location>
</feature>